<dbReference type="KEGG" id="aman:B6F84_09045"/>
<feature type="transmembrane region" description="Helical" evidence="1">
    <location>
        <begin position="131"/>
        <end position="153"/>
    </location>
</feature>
<keyword evidence="3" id="KW-1185">Reference proteome</keyword>
<dbReference type="STRING" id="282676.B6F84_09045"/>
<dbReference type="AlphaFoldDB" id="A0A1W6K0V4"/>
<evidence type="ECO:0000313" key="2">
    <source>
        <dbReference type="EMBL" id="ARM76149.1"/>
    </source>
</evidence>
<evidence type="ECO:0000256" key="1">
    <source>
        <dbReference type="SAM" id="Phobius"/>
    </source>
</evidence>
<name>A0A1W6K0V4_9CREN</name>
<feature type="transmembrane region" description="Helical" evidence="1">
    <location>
        <begin position="7"/>
        <end position="27"/>
    </location>
</feature>
<evidence type="ECO:0000313" key="3">
    <source>
        <dbReference type="Proteomes" id="UP000193404"/>
    </source>
</evidence>
<keyword evidence="1" id="KW-1133">Transmembrane helix</keyword>
<feature type="transmembrane region" description="Helical" evidence="1">
    <location>
        <begin position="191"/>
        <end position="209"/>
    </location>
</feature>
<keyword evidence="1" id="KW-0812">Transmembrane</keyword>
<dbReference type="OrthoDB" id="41547at2157"/>
<keyword evidence="1" id="KW-0472">Membrane</keyword>
<feature type="transmembrane region" description="Helical" evidence="1">
    <location>
        <begin position="62"/>
        <end position="86"/>
    </location>
</feature>
<dbReference type="Proteomes" id="UP000193404">
    <property type="component" value="Chromosome"/>
</dbReference>
<organism evidence="2 3">
    <name type="scientific">Acidianus manzaensis</name>
    <dbReference type="NCBI Taxonomy" id="282676"/>
    <lineage>
        <taxon>Archaea</taxon>
        <taxon>Thermoproteota</taxon>
        <taxon>Thermoprotei</taxon>
        <taxon>Sulfolobales</taxon>
        <taxon>Sulfolobaceae</taxon>
        <taxon>Acidianus</taxon>
    </lineage>
</organism>
<accession>A0A1W6K0V4</accession>
<dbReference type="GeneID" id="41591066"/>
<dbReference type="EMBL" id="CP020477">
    <property type="protein sequence ID" value="ARM76149.1"/>
    <property type="molecule type" value="Genomic_DNA"/>
</dbReference>
<protein>
    <recommendedName>
        <fullName evidence="4">Metal-dependent hydrolase</fullName>
    </recommendedName>
</protein>
<sequence length="210" mass="24057">MFIGHFAVAFLLHYFFPMVPLWIPLLGVSFPDLLWPVFIILGVEIAHFDSNSPLQKNIDFTYYPYSHSLVLTSIFAFIVGIILSFILKDITVVLIFTIASTTHWFLDIIVHNKDLPILGFSKYDKKVGFGLWNYGWKAFVIEYLFYALITVIFVRPALVLDLLLLGALFHIANINTFIAFTKKNPFAFSKYSYPIITLLGFSLFIIIATL</sequence>
<proteinExistence type="predicted"/>
<gene>
    <name evidence="2" type="ORF">B6F84_09045</name>
</gene>
<dbReference type="RefSeq" id="WP_148691933.1">
    <property type="nucleotide sequence ID" value="NZ_CP020477.1"/>
</dbReference>
<feature type="transmembrane region" description="Helical" evidence="1">
    <location>
        <begin position="159"/>
        <end position="179"/>
    </location>
</feature>
<evidence type="ECO:0008006" key="4">
    <source>
        <dbReference type="Google" id="ProtNLM"/>
    </source>
</evidence>
<reference evidence="2 3" key="1">
    <citation type="submission" date="2017-03" db="EMBL/GenBank/DDBJ databases">
        <title>Sulfur activation and transportation mechanism of thermophilic Archaea Acidianus manzaensis YN-25.</title>
        <authorList>
            <person name="Ma Y."/>
            <person name="Yang Y."/>
            <person name="Xia J."/>
        </authorList>
    </citation>
    <scope>NUCLEOTIDE SEQUENCE [LARGE SCALE GENOMIC DNA]</scope>
    <source>
        <strain evidence="2 3">YN-25</strain>
    </source>
</reference>